<evidence type="ECO:0000313" key="1">
    <source>
        <dbReference type="EMBL" id="KKM67543.1"/>
    </source>
</evidence>
<dbReference type="AlphaFoldDB" id="A0A0F9JD88"/>
<dbReference type="EMBL" id="LAZR01010330">
    <property type="protein sequence ID" value="KKM67543.1"/>
    <property type="molecule type" value="Genomic_DNA"/>
</dbReference>
<sequence length="56" mass="6618">MRTRKNCMECGWTDNWGGNCPKCGFFGYRKIFKSKDGNWYQSYKGRKILLEGVETK</sequence>
<reference evidence="1" key="1">
    <citation type="journal article" date="2015" name="Nature">
        <title>Complex archaea that bridge the gap between prokaryotes and eukaryotes.</title>
        <authorList>
            <person name="Spang A."/>
            <person name="Saw J.H."/>
            <person name="Jorgensen S.L."/>
            <person name="Zaremba-Niedzwiedzka K."/>
            <person name="Martijn J."/>
            <person name="Lind A.E."/>
            <person name="van Eijk R."/>
            <person name="Schleper C."/>
            <person name="Guy L."/>
            <person name="Ettema T.J."/>
        </authorList>
    </citation>
    <scope>NUCLEOTIDE SEQUENCE</scope>
</reference>
<accession>A0A0F9JD88</accession>
<proteinExistence type="predicted"/>
<name>A0A0F9JD88_9ZZZZ</name>
<comment type="caution">
    <text evidence="1">The sequence shown here is derived from an EMBL/GenBank/DDBJ whole genome shotgun (WGS) entry which is preliminary data.</text>
</comment>
<gene>
    <name evidence="1" type="ORF">LCGC14_1470050</name>
</gene>
<organism evidence="1">
    <name type="scientific">marine sediment metagenome</name>
    <dbReference type="NCBI Taxonomy" id="412755"/>
    <lineage>
        <taxon>unclassified sequences</taxon>
        <taxon>metagenomes</taxon>
        <taxon>ecological metagenomes</taxon>
    </lineage>
</organism>
<protein>
    <submittedName>
        <fullName evidence="1">Uncharacterized protein</fullName>
    </submittedName>
</protein>